<feature type="region of interest" description="Disordered" evidence="1">
    <location>
        <begin position="53"/>
        <end position="84"/>
    </location>
</feature>
<proteinExistence type="predicted"/>
<comment type="caution">
    <text evidence="2">The sequence shown here is derived from an EMBL/GenBank/DDBJ whole genome shotgun (WGS) entry which is preliminary data.</text>
</comment>
<evidence type="ECO:0000313" key="3">
    <source>
        <dbReference type="Proteomes" id="UP000886520"/>
    </source>
</evidence>
<feature type="compositionally biased region" description="Basic and acidic residues" evidence="1">
    <location>
        <begin position="74"/>
        <end position="84"/>
    </location>
</feature>
<reference evidence="2" key="1">
    <citation type="submission" date="2021-01" db="EMBL/GenBank/DDBJ databases">
        <title>Adiantum capillus-veneris genome.</title>
        <authorList>
            <person name="Fang Y."/>
            <person name="Liao Q."/>
        </authorList>
    </citation>
    <scope>NUCLEOTIDE SEQUENCE</scope>
    <source>
        <strain evidence="2">H3</strain>
        <tissue evidence="2">Leaf</tissue>
    </source>
</reference>
<accession>A0A9D4V986</accession>
<keyword evidence="3" id="KW-1185">Reference proteome</keyword>
<protein>
    <submittedName>
        <fullName evidence="2">Uncharacterized protein</fullName>
    </submittedName>
</protein>
<name>A0A9D4V986_ADICA</name>
<organism evidence="2 3">
    <name type="scientific">Adiantum capillus-veneris</name>
    <name type="common">Maidenhair fern</name>
    <dbReference type="NCBI Taxonomy" id="13818"/>
    <lineage>
        <taxon>Eukaryota</taxon>
        <taxon>Viridiplantae</taxon>
        <taxon>Streptophyta</taxon>
        <taxon>Embryophyta</taxon>
        <taxon>Tracheophyta</taxon>
        <taxon>Polypodiopsida</taxon>
        <taxon>Polypodiidae</taxon>
        <taxon>Polypodiales</taxon>
        <taxon>Pteridineae</taxon>
        <taxon>Pteridaceae</taxon>
        <taxon>Vittarioideae</taxon>
        <taxon>Adiantum</taxon>
    </lineage>
</organism>
<gene>
    <name evidence="2" type="ORF">GOP47_0001645</name>
</gene>
<evidence type="ECO:0000313" key="2">
    <source>
        <dbReference type="EMBL" id="KAI5081902.1"/>
    </source>
</evidence>
<sequence>MPLLFTFASLFQYGPSSFSSTHRQYILGIRHRSSKNWEEKCYSLGVPLRGGRNHQIGHPTVTRRKRRGGGASTGRREGVQRRRSELPANSTILLALTLLILYNHLCTGCNGNKKIEKLPHS</sequence>
<evidence type="ECO:0000256" key="1">
    <source>
        <dbReference type="SAM" id="MobiDB-lite"/>
    </source>
</evidence>
<dbReference type="EMBL" id="JABFUD020000003">
    <property type="protein sequence ID" value="KAI5081902.1"/>
    <property type="molecule type" value="Genomic_DNA"/>
</dbReference>
<dbReference type="Proteomes" id="UP000886520">
    <property type="component" value="Chromosome 2"/>
</dbReference>
<dbReference type="AlphaFoldDB" id="A0A9D4V986"/>